<protein>
    <submittedName>
        <fullName evidence="1">Zinc finger mym-type protein 1</fullName>
    </submittedName>
</protein>
<dbReference type="SUPFAM" id="SSF53098">
    <property type="entry name" value="Ribonuclease H-like"/>
    <property type="match status" value="1"/>
</dbReference>
<dbReference type="AlphaFoldDB" id="A0AAV4AFA6"/>
<dbReference type="EMBL" id="BLXT01003748">
    <property type="protein sequence ID" value="GFO05445.1"/>
    <property type="molecule type" value="Genomic_DNA"/>
</dbReference>
<accession>A0AAV4AFA6</accession>
<comment type="caution">
    <text evidence="1">The sequence shown here is derived from an EMBL/GenBank/DDBJ whole genome shotgun (WGS) entry which is preliminary data.</text>
</comment>
<organism evidence="1 2">
    <name type="scientific">Plakobranchus ocellatus</name>
    <dbReference type="NCBI Taxonomy" id="259542"/>
    <lineage>
        <taxon>Eukaryota</taxon>
        <taxon>Metazoa</taxon>
        <taxon>Spiralia</taxon>
        <taxon>Lophotrochozoa</taxon>
        <taxon>Mollusca</taxon>
        <taxon>Gastropoda</taxon>
        <taxon>Heterobranchia</taxon>
        <taxon>Euthyneura</taxon>
        <taxon>Panpulmonata</taxon>
        <taxon>Sacoglossa</taxon>
        <taxon>Placobranchoidea</taxon>
        <taxon>Plakobranchidae</taxon>
        <taxon>Plakobranchus</taxon>
    </lineage>
</organism>
<dbReference type="Proteomes" id="UP000735302">
    <property type="component" value="Unassembled WGS sequence"/>
</dbReference>
<dbReference type="InterPro" id="IPR012337">
    <property type="entry name" value="RNaseH-like_sf"/>
</dbReference>
<name>A0AAV4AFA6_9GAST</name>
<sequence>MACEGEELVHPLVNWHELADYFTLAEFDAQSDSKNKARLLKEVFDFSTLPHGGLPTKSIPFWEGVLQTAAFKELAEYAPTSLITPTSNANIERLCSLINATKPKARNRLATATLGAIIRIKANLCNNDECCIDFEVTPAMLEKFASSVIPHKSNTLKVLQNMDPQRDWKPMIHSFNK</sequence>
<evidence type="ECO:0000313" key="2">
    <source>
        <dbReference type="Proteomes" id="UP000735302"/>
    </source>
</evidence>
<reference evidence="1 2" key="1">
    <citation type="journal article" date="2021" name="Elife">
        <title>Chloroplast acquisition without the gene transfer in kleptoplastic sea slugs, Plakobranchus ocellatus.</title>
        <authorList>
            <person name="Maeda T."/>
            <person name="Takahashi S."/>
            <person name="Yoshida T."/>
            <person name="Shimamura S."/>
            <person name="Takaki Y."/>
            <person name="Nagai Y."/>
            <person name="Toyoda A."/>
            <person name="Suzuki Y."/>
            <person name="Arimoto A."/>
            <person name="Ishii H."/>
            <person name="Satoh N."/>
            <person name="Nishiyama T."/>
            <person name="Hasebe M."/>
            <person name="Maruyama T."/>
            <person name="Minagawa J."/>
            <person name="Obokata J."/>
            <person name="Shigenobu S."/>
        </authorList>
    </citation>
    <scope>NUCLEOTIDE SEQUENCE [LARGE SCALE GENOMIC DNA]</scope>
</reference>
<evidence type="ECO:0000313" key="1">
    <source>
        <dbReference type="EMBL" id="GFO05445.1"/>
    </source>
</evidence>
<gene>
    <name evidence="1" type="ORF">PoB_003195000</name>
</gene>
<proteinExistence type="predicted"/>
<keyword evidence="2" id="KW-1185">Reference proteome</keyword>